<reference evidence="7" key="1">
    <citation type="submission" date="2016-03" db="EMBL/GenBank/DDBJ databases">
        <title>Mechanisms controlling the formation of the plant cell surface in tip-growing cells are functionally conserved among land plants.</title>
        <authorList>
            <person name="Honkanen S."/>
            <person name="Jones V.A."/>
            <person name="Morieri G."/>
            <person name="Champion C."/>
            <person name="Hetherington A.J."/>
            <person name="Kelly S."/>
            <person name="Saint-Marcoux D."/>
            <person name="Proust H."/>
            <person name="Prescott H."/>
            <person name="Dolan L."/>
        </authorList>
    </citation>
    <scope>NUCLEOTIDE SEQUENCE [LARGE SCALE GENOMIC DNA]</scope>
    <source>
        <tissue evidence="7">Whole gametophyte</tissue>
    </source>
</reference>
<evidence type="ECO:0000256" key="2">
    <source>
        <dbReference type="ARBA" id="ARBA00012028"/>
    </source>
</evidence>
<comment type="similarity">
    <text evidence="1">Belongs to the phosphoglycerate mutase family. BPG-dependent PGAM subfamily.</text>
</comment>
<dbReference type="InterPro" id="IPR029033">
    <property type="entry name" value="His_PPase_superfam"/>
</dbReference>
<evidence type="ECO:0000256" key="4">
    <source>
        <dbReference type="ARBA" id="ARBA00023235"/>
    </source>
</evidence>
<evidence type="ECO:0000256" key="5">
    <source>
        <dbReference type="PIRSR" id="PIRSR613078-2"/>
    </source>
</evidence>
<dbReference type="InterPro" id="IPR013078">
    <property type="entry name" value="His_Pase_superF_clade-1"/>
</dbReference>
<evidence type="ECO:0000256" key="3">
    <source>
        <dbReference type="ARBA" id="ARBA00023152"/>
    </source>
</evidence>
<dbReference type="GO" id="GO:0006096">
    <property type="term" value="P:glycolytic process"/>
    <property type="evidence" value="ECO:0007669"/>
    <property type="project" value="UniProtKB-KW"/>
</dbReference>
<dbReference type="EC" id="5.4.2.11" evidence="2"/>
<dbReference type="Gene3D" id="3.40.50.1240">
    <property type="entry name" value="Phosphoglycerate mutase-like"/>
    <property type="match status" value="1"/>
</dbReference>
<keyword evidence="8" id="KW-1185">Reference proteome</keyword>
<evidence type="ECO:0000256" key="1">
    <source>
        <dbReference type="ARBA" id="ARBA00006717"/>
    </source>
</evidence>
<name>A0A176W8B5_MARPO</name>
<dbReference type="GO" id="GO:0004619">
    <property type="term" value="F:phosphoglycerate mutase activity"/>
    <property type="evidence" value="ECO:0007669"/>
    <property type="project" value="UniProtKB-EC"/>
</dbReference>
<feature type="binding site" evidence="5">
    <location>
        <begin position="9"/>
        <end position="10"/>
    </location>
    <ligand>
        <name>substrate</name>
    </ligand>
</feature>
<feature type="binding site" evidence="5">
    <location>
        <position position="46"/>
    </location>
    <ligand>
        <name>substrate</name>
    </ligand>
</feature>
<dbReference type="EMBL" id="LVLJ01001470">
    <property type="protein sequence ID" value="OAE29348.1"/>
    <property type="molecule type" value="Genomic_DNA"/>
</dbReference>
<dbReference type="CDD" id="cd07067">
    <property type="entry name" value="HP_PGM_like"/>
    <property type="match status" value="1"/>
</dbReference>
<dbReference type="Proteomes" id="UP000077202">
    <property type="component" value="Unassembled WGS sequence"/>
</dbReference>
<proteinExistence type="inferred from homology"/>
<evidence type="ECO:0000256" key="6">
    <source>
        <dbReference type="SAM" id="MobiDB-lite"/>
    </source>
</evidence>
<gene>
    <name evidence="7" type="ORF">AXG93_4831s1070</name>
</gene>
<dbReference type="Pfam" id="PF00300">
    <property type="entry name" value="His_Phos_1"/>
    <property type="match status" value="1"/>
</dbReference>
<keyword evidence="3" id="KW-0324">Glycolysis</keyword>
<keyword evidence="4" id="KW-0413">Isomerase</keyword>
<protein>
    <recommendedName>
        <fullName evidence="2">phosphoglycerate mutase (2,3-diphosphoglycerate-dependent)</fullName>
        <ecNumber evidence="2">5.4.2.11</ecNumber>
    </recommendedName>
</protein>
<comment type="caution">
    <text evidence="7">The sequence shown here is derived from an EMBL/GenBank/DDBJ whole genome shotgun (WGS) entry which is preliminary data.</text>
</comment>
<dbReference type="SUPFAM" id="SSF53254">
    <property type="entry name" value="Phosphoglycerate mutase-like"/>
    <property type="match status" value="1"/>
</dbReference>
<dbReference type="PANTHER" id="PTHR11931">
    <property type="entry name" value="PHOSPHOGLYCERATE MUTASE"/>
    <property type="match status" value="1"/>
</dbReference>
<feature type="region of interest" description="Disordered" evidence="6">
    <location>
        <begin position="112"/>
        <end position="134"/>
    </location>
</feature>
<dbReference type="InterPro" id="IPR005952">
    <property type="entry name" value="Phosphogly_mut1"/>
</dbReference>
<dbReference type="AlphaFoldDB" id="A0A176W8B5"/>
<accession>A0A176W8B5</accession>
<sequence>MWNDLKLFTGDVDIPLTEKGVMEALAGGKAVSEVDFDIIFTRRLVRSKQTALNAMTQLPDLFVKKSNLRGTKGWSERQLLVFEAISVLAQGALAPLGSLGFSLGFTAPPRKKTKTAISSSGDSSPAEHNGDVTVSSSTFSNARAHFDYLTKEKHEHLCKLFARALHQMTMPLMAV</sequence>
<organism evidence="7 8">
    <name type="scientific">Marchantia polymorpha subsp. ruderalis</name>
    <dbReference type="NCBI Taxonomy" id="1480154"/>
    <lineage>
        <taxon>Eukaryota</taxon>
        <taxon>Viridiplantae</taxon>
        <taxon>Streptophyta</taxon>
        <taxon>Embryophyta</taxon>
        <taxon>Marchantiophyta</taxon>
        <taxon>Marchantiopsida</taxon>
        <taxon>Marchantiidae</taxon>
        <taxon>Marchantiales</taxon>
        <taxon>Marchantiaceae</taxon>
        <taxon>Marchantia</taxon>
    </lineage>
</organism>
<evidence type="ECO:0000313" key="7">
    <source>
        <dbReference type="EMBL" id="OAE29348.1"/>
    </source>
</evidence>
<evidence type="ECO:0000313" key="8">
    <source>
        <dbReference type="Proteomes" id="UP000077202"/>
    </source>
</evidence>